<accession>A0AAQ3SDK9</accession>
<gene>
    <name evidence="1" type="ORF">U9M48_002618</name>
</gene>
<dbReference type="EMBL" id="CP144745">
    <property type="protein sequence ID" value="WVZ51473.1"/>
    <property type="molecule type" value="Genomic_DNA"/>
</dbReference>
<evidence type="ECO:0000313" key="2">
    <source>
        <dbReference type="Proteomes" id="UP001341281"/>
    </source>
</evidence>
<reference evidence="1 2" key="1">
    <citation type="submission" date="2024-02" db="EMBL/GenBank/DDBJ databases">
        <title>High-quality chromosome-scale genome assembly of Pensacola bahiagrass (Paspalum notatum Flugge var. saurae).</title>
        <authorList>
            <person name="Vega J.M."/>
            <person name="Podio M."/>
            <person name="Orjuela J."/>
            <person name="Siena L.A."/>
            <person name="Pessino S.C."/>
            <person name="Combes M.C."/>
            <person name="Mariac C."/>
            <person name="Albertini E."/>
            <person name="Pupilli F."/>
            <person name="Ortiz J.P.A."/>
            <person name="Leblanc O."/>
        </authorList>
    </citation>
    <scope>NUCLEOTIDE SEQUENCE [LARGE SCALE GENOMIC DNA]</scope>
    <source>
        <strain evidence="1">R1</strain>
        <tissue evidence="1">Leaf</tissue>
    </source>
</reference>
<feature type="non-terminal residue" evidence="1">
    <location>
        <position position="83"/>
    </location>
</feature>
<dbReference type="AlphaFoldDB" id="A0AAQ3SDK9"/>
<keyword evidence="2" id="KW-1185">Reference proteome</keyword>
<organism evidence="1 2">
    <name type="scientific">Paspalum notatum var. saurae</name>
    <dbReference type="NCBI Taxonomy" id="547442"/>
    <lineage>
        <taxon>Eukaryota</taxon>
        <taxon>Viridiplantae</taxon>
        <taxon>Streptophyta</taxon>
        <taxon>Embryophyta</taxon>
        <taxon>Tracheophyta</taxon>
        <taxon>Spermatophyta</taxon>
        <taxon>Magnoliopsida</taxon>
        <taxon>Liliopsida</taxon>
        <taxon>Poales</taxon>
        <taxon>Poaceae</taxon>
        <taxon>PACMAD clade</taxon>
        <taxon>Panicoideae</taxon>
        <taxon>Andropogonodae</taxon>
        <taxon>Paspaleae</taxon>
        <taxon>Paspalinae</taxon>
        <taxon>Paspalum</taxon>
    </lineage>
</organism>
<dbReference type="Proteomes" id="UP001341281">
    <property type="component" value="Chromosome 01"/>
</dbReference>
<evidence type="ECO:0000313" key="1">
    <source>
        <dbReference type="EMBL" id="WVZ51473.1"/>
    </source>
</evidence>
<name>A0AAQ3SDK9_PASNO</name>
<protein>
    <submittedName>
        <fullName evidence="1">Uncharacterized protein</fullName>
    </submittedName>
</protein>
<proteinExistence type="predicted"/>
<sequence>MEKMGQVRPKRRLPKVSQFLTSKQGVQRRIGLLVTWRTFEDCVEAKKMKFSSWSSIPGNFRPQALSSEFRRVRVRTSLQIKRE</sequence>